<sequence length="444" mass="51261">MEYLRKIYVNRLINRRENGLIKVITGARRSGKSYLMNELYFRYLLNTGVPSKNIIRFAFDSSEDIDQLDYYYPEKSTIIKERPDVLYVNAKKFRAYIKEKTNDVDKFYLLLDEVQLLDNFVGTLNGLLRHTNFDIYVTGSNSKFLSSDIATEFKGRGTVIHVLPLAFSEYIQGTDMTIENAWREYVVTGGIPLVAQMKSEEEKISYLKGLCEETYLKDIISHNKIRKKVELGDTFDILASMIGSPVNARKITDTFRSVLGKGITTDTINDYIDYFQDAFVVSKARKFNIKGRKYIGSPFKIYFEDIGVRNARLNFRQIEETHIMENVIYNELRFRGFNVDIGEVNISQKTDRVGANGKPIYGQKALEVDFIASKGSRKFYIQSALSMESHEKQMQEKRSLYYIDDSFKKIVVAKTGLNPTYDENGVMTVDLYDFLLNDEILGIE</sequence>
<name>A0A1H5VTZ9_9FIRM</name>
<evidence type="ECO:0000313" key="4">
    <source>
        <dbReference type="Proteomes" id="UP000236726"/>
    </source>
</evidence>
<dbReference type="Proteomes" id="UP000236726">
    <property type="component" value="Unassembled WGS sequence"/>
</dbReference>
<dbReference type="InterPro" id="IPR025420">
    <property type="entry name" value="DUF4143"/>
</dbReference>
<dbReference type="Pfam" id="PF13173">
    <property type="entry name" value="AAA_14"/>
    <property type="match status" value="1"/>
</dbReference>
<evidence type="ECO:0000259" key="2">
    <source>
        <dbReference type="Pfam" id="PF13635"/>
    </source>
</evidence>
<dbReference type="InterPro" id="IPR027417">
    <property type="entry name" value="P-loop_NTPase"/>
</dbReference>
<dbReference type="PANTHER" id="PTHR33295">
    <property type="entry name" value="ATPASE"/>
    <property type="match status" value="1"/>
</dbReference>
<gene>
    <name evidence="3" type="ORF">SAMN05216537_11261</name>
</gene>
<feature type="domain" description="AAA" evidence="1">
    <location>
        <begin position="21"/>
        <end position="170"/>
    </location>
</feature>
<evidence type="ECO:0000313" key="3">
    <source>
        <dbReference type="EMBL" id="SEF90037.1"/>
    </source>
</evidence>
<dbReference type="RefSeq" id="WP_103953114.1">
    <property type="nucleotide sequence ID" value="NZ_FNUL01000012.1"/>
</dbReference>
<feature type="domain" description="DUF4143" evidence="2">
    <location>
        <begin position="217"/>
        <end position="382"/>
    </location>
</feature>
<protein>
    <recommendedName>
        <fullName evidence="5">AAA domain-containing protein</fullName>
    </recommendedName>
</protein>
<reference evidence="3 4" key="1">
    <citation type="submission" date="2016-10" db="EMBL/GenBank/DDBJ databases">
        <authorList>
            <person name="de Groot N.N."/>
        </authorList>
    </citation>
    <scope>NUCLEOTIDE SEQUENCE [LARGE SCALE GENOMIC DNA]</scope>
    <source>
        <strain evidence="3 4">D15d</strain>
    </source>
</reference>
<evidence type="ECO:0000259" key="1">
    <source>
        <dbReference type="Pfam" id="PF13173"/>
    </source>
</evidence>
<dbReference type="AlphaFoldDB" id="A0A1H5VTZ9"/>
<dbReference type="Gene3D" id="3.40.50.300">
    <property type="entry name" value="P-loop containing nucleotide triphosphate hydrolases"/>
    <property type="match status" value="1"/>
</dbReference>
<keyword evidence="4" id="KW-1185">Reference proteome</keyword>
<dbReference type="SUPFAM" id="SSF52540">
    <property type="entry name" value="P-loop containing nucleoside triphosphate hydrolases"/>
    <property type="match status" value="1"/>
</dbReference>
<organism evidence="3 4">
    <name type="scientific">Lachnospira multipara</name>
    <dbReference type="NCBI Taxonomy" id="28051"/>
    <lineage>
        <taxon>Bacteria</taxon>
        <taxon>Bacillati</taxon>
        <taxon>Bacillota</taxon>
        <taxon>Clostridia</taxon>
        <taxon>Lachnospirales</taxon>
        <taxon>Lachnospiraceae</taxon>
        <taxon>Lachnospira</taxon>
    </lineage>
</organism>
<dbReference type="PANTHER" id="PTHR33295:SF18">
    <property type="entry name" value="AAA+ ATPASE DOMAIN-CONTAINING PROTEIN"/>
    <property type="match status" value="1"/>
</dbReference>
<dbReference type="InterPro" id="IPR041682">
    <property type="entry name" value="AAA_14"/>
</dbReference>
<proteinExistence type="predicted"/>
<evidence type="ECO:0008006" key="5">
    <source>
        <dbReference type="Google" id="ProtNLM"/>
    </source>
</evidence>
<accession>A0A1H5VTZ9</accession>
<dbReference type="EMBL" id="FNUL01000012">
    <property type="protein sequence ID" value="SEF90037.1"/>
    <property type="molecule type" value="Genomic_DNA"/>
</dbReference>
<dbReference type="Pfam" id="PF13635">
    <property type="entry name" value="DUF4143"/>
    <property type="match status" value="1"/>
</dbReference>